<name>A0A183M6I6_9TREM</name>
<dbReference type="EMBL" id="UZAI01006704">
    <property type="protein sequence ID" value="VDO96455.1"/>
    <property type="molecule type" value="Genomic_DNA"/>
</dbReference>
<keyword evidence="2" id="KW-1185">Reference proteome</keyword>
<proteinExistence type="predicted"/>
<reference evidence="1 2" key="1">
    <citation type="submission" date="2018-11" db="EMBL/GenBank/DDBJ databases">
        <authorList>
            <consortium name="Pathogen Informatics"/>
        </authorList>
    </citation>
    <scope>NUCLEOTIDE SEQUENCE [LARGE SCALE GENOMIC DNA]</scope>
    <source>
        <strain evidence="1 2">Zambia</strain>
    </source>
</reference>
<protein>
    <submittedName>
        <fullName evidence="1">Uncharacterized protein</fullName>
    </submittedName>
</protein>
<accession>A0A183M6I6</accession>
<gene>
    <name evidence="1" type="ORF">SMRZ_LOCUS11661</name>
</gene>
<dbReference type="STRING" id="48269.A0A183M6I6"/>
<organism evidence="1 2">
    <name type="scientific">Schistosoma margrebowiei</name>
    <dbReference type="NCBI Taxonomy" id="48269"/>
    <lineage>
        <taxon>Eukaryota</taxon>
        <taxon>Metazoa</taxon>
        <taxon>Spiralia</taxon>
        <taxon>Lophotrochozoa</taxon>
        <taxon>Platyhelminthes</taxon>
        <taxon>Trematoda</taxon>
        <taxon>Digenea</taxon>
        <taxon>Strigeidida</taxon>
        <taxon>Schistosomatoidea</taxon>
        <taxon>Schistosomatidae</taxon>
        <taxon>Schistosoma</taxon>
    </lineage>
</organism>
<feature type="non-terminal residue" evidence="1">
    <location>
        <position position="189"/>
    </location>
</feature>
<sequence>MTTTTSATTSIPSFTTTQSPTTQKIVNTLSSHPTTLSLSHSANFSTIDLFYLPVQFTPFSGSFVDHTLTPVSTNYWIDSTIYHQSNNTAIDWDASYADTTSLNYAVLSTRYCDLIMRTLQKAPLTANKQKSCTKVIFTPRQILIIWEKRQATTNTSSNVVGGNATIQINTTSIDVINATEFSNAFITTY</sequence>
<evidence type="ECO:0000313" key="2">
    <source>
        <dbReference type="Proteomes" id="UP000277204"/>
    </source>
</evidence>
<dbReference type="AlphaFoldDB" id="A0A183M6I6"/>
<evidence type="ECO:0000313" key="1">
    <source>
        <dbReference type="EMBL" id="VDO96455.1"/>
    </source>
</evidence>
<dbReference type="Proteomes" id="UP000277204">
    <property type="component" value="Unassembled WGS sequence"/>
</dbReference>